<dbReference type="SUPFAM" id="SSF52540">
    <property type="entry name" value="P-loop containing nucleoside triphosphate hydrolases"/>
    <property type="match status" value="1"/>
</dbReference>
<dbReference type="KEGG" id="pcl:Pcal_1397"/>
<sequence>MALEVEGLEARRGRFRLYVERLVVNSVVAVVGRNGSGKTTLLDAIAGFIEARGRIVACGRDVSHLPPHRRGLAYVQSTPIDPPQRVGAFLRAVARLHGTEGLVDEVASRLGISHLLDRGRGLSTGQKQLVNLAAALLARPCAFLMDEPTSHLDWVNKRAFNDVVKRLGVPTLYVTHDPLEALYVADVLCVMEEGRLTKCVEKPTDAASAYRAAEEFALKLFKGVF</sequence>
<evidence type="ECO:0000256" key="1">
    <source>
        <dbReference type="ARBA" id="ARBA00022448"/>
    </source>
</evidence>
<dbReference type="STRING" id="410359.Pcal_1397"/>
<gene>
    <name evidence="10" type="ordered locus">Pcal_1397</name>
</gene>
<accession>A3MW00</accession>
<dbReference type="PROSITE" id="PS50893">
    <property type="entry name" value="ABC_TRANSPORTER_2"/>
    <property type="match status" value="1"/>
</dbReference>
<dbReference type="EC" id="7.3.2.6" evidence="6"/>
<dbReference type="GO" id="GO:0016887">
    <property type="term" value="F:ATP hydrolysis activity"/>
    <property type="evidence" value="ECO:0007669"/>
    <property type="project" value="InterPro"/>
</dbReference>
<dbReference type="InterPro" id="IPR050093">
    <property type="entry name" value="ABC_SmlMolc_Importer"/>
</dbReference>
<dbReference type="RefSeq" id="WP_011850075.1">
    <property type="nucleotide sequence ID" value="NC_009073.1"/>
</dbReference>
<dbReference type="eggNOG" id="arCOG05705">
    <property type="taxonomic scope" value="Archaea"/>
</dbReference>
<dbReference type="SMART" id="SM00382">
    <property type="entry name" value="AAA"/>
    <property type="match status" value="1"/>
</dbReference>
<evidence type="ECO:0000256" key="4">
    <source>
        <dbReference type="ARBA" id="ARBA00038307"/>
    </source>
</evidence>
<dbReference type="GO" id="GO:0005524">
    <property type="term" value="F:ATP binding"/>
    <property type="evidence" value="ECO:0007669"/>
    <property type="project" value="UniProtKB-KW"/>
</dbReference>
<evidence type="ECO:0000313" key="10">
    <source>
        <dbReference type="EMBL" id="ABO08817.1"/>
    </source>
</evidence>
<evidence type="ECO:0000259" key="9">
    <source>
        <dbReference type="PROSITE" id="PS50893"/>
    </source>
</evidence>
<evidence type="ECO:0000256" key="5">
    <source>
        <dbReference type="ARBA" id="ARBA00038781"/>
    </source>
</evidence>
<dbReference type="InterPro" id="IPR003439">
    <property type="entry name" value="ABC_transporter-like_ATP-bd"/>
</dbReference>
<dbReference type="PANTHER" id="PTHR42781">
    <property type="entry name" value="SPERMIDINE/PUTRESCINE IMPORT ATP-BINDING PROTEIN POTA"/>
    <property type="match status" value="1"/>
</dbReference>
<feature type="domain" description="ABC transporter" evidence="9">
    <location>
        <begin position="3"/>
        <end position="218"/>
    </location>
</feature>
<keyword evidence="2" id="KW-0547">Nucleotide-binding</keyword>
<dbReference type="EMBL" id="CP000561">
    <property type="protein sequence ID" value="ABO08817.1"/>
    <property type="molecule type" value="Genomic_DNA"/>
</dbReference>
<comment type="subunit">
    <text evidence="5">The complex is composed of two ATP-binding proteins (WtpC), two transmembrane proteins (WtpB) and a solute-binding protein (WtpA).</text>
</comment>
<comment type="similarity">
    <text evidence="4">Belongs to the ABC transporter superfamily. Sulfate/tungstate importer (TC 3.A.1.6) family.</text>
</comment>
<evidence type="ECO:0000313" key="11">
    <source>
        <dbReference type="Proteomes" id="UP000001431"/>
    </source>
</evidence>
<name>A3MW00_PYRCJ</name>
<dbReference type="OrthoDB" id="97750at2157"/>
<evidence type="ECO:0000256" key="2">
    <source>
        <dbReference type="ARBA" id="ARBA00022741"/>
    </source>
</evidence>
<keyword evidence="1" id="KW-0813">Transport</keyword>
<dbReference type="HOGENOM" id="CLU_000604_1_11_2"/>
<dbReference type="PANTHER" id="PTHR42781:SF4">
    <property type="entry name" value="SPERMIDINE_PUTRESCINE IMPORT ATP-BINDING PROTEIN POTA"/>
    <property type="match status" value="1"/>
</dbReference>
<protein>
    <recommendedName>
        <fullName evidence="7">Molybdate/tungstate import ATP-binding protein WtpC</fullName>
        <ecNumber evidence="6">7.3.2.6</ecNumber>
    </recommendedName>
</protein>
<organism evidence="10 11">
    <name type="scientific">Pyrobaculum calidifontis (strain DSM 21063 / JCM 11548 / VA1)</name>
    <dbReference type="NCBI Taxonomy" id="410359"/>
    <lineage>
        <taxon>Archaea</taxon>
        <taxon>Thermoproteota</taxon>
        <taxon>Thermoprotei</taxon>
        <taxon>Thermoproteales</taxon>
        <taxon>Thermoproteaceae</taxon>
        <taxon>Pyrobaculum</taxon>
    </lineage>
</organism>
<dbReference type="TCDB" id="3.A.1.6.6">
    <property type="family name" value="the atp-binding cassette (abc) superfamily"/>
</dbReference>
<reference evidence="10" key="1">
    <citation type="submission" date="2007-02" db="EMBL/GenBank/DDBJ databases">
        <title>Complete sequence of Pyrobaculum calidifontis JCM 11548.</title>
        <authorList>
            <consortium name="US DOE Joint Genome Institute"/>
            <person name="Copeland A."/>
            <person name="Lucas S."/>
            <person name="Lapidus A."/>
            <person name="Barry K."/>
            <person name="Glavina del Rio T."/>
            <person name="Dalin E."/>
            <person name="Tice H."/>
            <person name="Pitluck S."/>
            <person name="Chain P."/>
            <person name="Malfatti S."/>
            <person name="Shin M."/>
            <person name="Vergez L."/>
            <person name="Schmutz J."/>
            <person name="Larimer F."/>
            <person name="Land M."/>
            <person name="Hauser L."/>
            <person name="Kyrpides N."/>
            <person name="Mikhailova N."/>
            <person name="Cozen A.E."/>
            <person name="Fitz-Gibbon S.T."/>
            <person name="House C.H."/>
            <person name="Saltikov C."/>
            <person name="Lowe T.M."/>
            <person name="Richardson P."/>
        </authorList>
    </citation>
    <scope>NUCLEOTIDE SEQUENCE [LARGE SCALE GENOMIC DNA]</scope>
    <source>
        <strain evidence="10">JCM 11548</strain>
    </source>
</reference>
<dbReference type="AlphaFoldDB" id="A3MW00"/>
<keyword evidence="11" id="KW-1185">Reference proteome</keyword>
<dbReference type="InterPro" id="IPR027417">
    <property type="entry name" value="P-loop_NTPase"/>
</dbReference>
<dbReference type="GeneID" id="4909109"/>
<evidence type="ECO:0000256" key="8">
    <source>
        <dbReference type="ARBA" id="ARBA00047936"/>
    </source>
</evidence>
<dbReference type="InterPro" id="IPR003593">
    <property type="entry name" value="AAA+_ATPase"/>
</dbReference>
<dbReference type="GO" id="GO:1901238">
    <property type="term" value="F:ABC-type tungstate transporter activity"/>
    <property type="evidence" value="ECO:0007669"/>
    <property type="project" value="UniProtKB-EC"/>
</dbReference>
<evidence type="ECO:0000256" key="3">
    <source>
        <dbReference type="ARBA" id="ARBA00022840"/>
    </source>
</evidence>
<evidence type="ECO:0000256" key="7">
    <source>
        <dbReference type="ARBA" id="ARBA00041133"/>
    </source>
</evidence>
<evidence type="ECO:0000256" key="6">
    <source>
        <dbReference type="ARBA" id="ARBA00039025"/>
    </source>
</evidence>
<dbReference type="Proteomes" id="UP000001431">
    <property type="component" value="Chromosome"/>
</dbReference>
<dbReference type="Gene3D" id="3.40.50.300">
    <property type="entry name" value="P-loop containing nucleotide triphosphate hydrolases"/>
    <property type="match status" value="1"/>
</dbReference>
<keyword evidence="3 10" id="KW-0067">ATP-binding</keyword>
<comment type="catalytic activity">
    <reaction evidence="8">
        <text>tungstate(in) + ATP + H2O = tungstate(out) + ADP + phosphate + H(+)</text>
        <dbReference type="Rhea" id="RHEA:35027"/>
        <dbReference type="ChEBI" id="CHEBI:15377"/>
        <dbReference type="ChEBI" id="CHEBI:15378"/>
        <dbReference type="ChEBI" id="CHEBI:30616"/>
        <dbReference type="ChEBI" id="CHEBI:43474"/>
        <dbReference type="ChEBI" id="CHEBI:46502"/>
        <dbReference type="ChEBI" id="CHEBI:456216"/>
        <dbReference type="EC" id="7.3.2.6"/>
    </reaction>
</comment>
<dbReference type="Pfam" id="PF00005">
    <property type="entry name" value="ABC_tran"/>
    <property type="match status" value="1"/>
</dbReference>
<proteinExistence type="inferred from homology"/>